<evidence type="ECO:0000256" key="4">
    <source>
        <dbReference type="SAM" id="SignalP"/>
    </source>
</evidence>
<sequence>MKTNLLLCLLAVSLLTSSLKAQTNAPSIQTGVSFQWADVQVTPKQPATIKSITVNGIVYLDYGIPTGYEMTQLGTTGNGANHIKLNGTNAETTSASATWNASALVAFQDLNLNHYFEAVGNGKNICDNYASEENTTAQRQTLTYGTGIIASSSGVIAITERSANNCYHIEFFGIPVGGGAEQSLGETFVNKTSTKWGFGGTGTSGNIGTPGAVNPPPAGSDYWLSDRVVENRGTIGIAIFYLDDIAPTGSIITRAQLTASTTDHGDGKLFILTLIDQDKDGLSDVDDLDDDNDGIKDTDESNGVDPSADHDTDGIPNYQDSDFCVLSSSGVCVNLDADSDGIPNHLDRDSDNDGITDVIESGGTDANNDGEADGNIGTTVTTIGIPASANTGATPANTDGNGDFDFLDIDSDNDGIPDNVEAQTTLGYIAPSTTINSNTGIPDNYGSGLLVVDTDLDGIYDYLDLDSDNDGTPDIEENGMANTATNLDVDNDGLDNAFETNGVFDTLWDVNEDIEDPSDLSTLPDTDGDLSLGGDLDYRDLIDVYITEALLDFDGVDDYLDAAPFIEDWNEGTVMGWVKIESNNTGNLANIYSIAGQESMRLYITKGRTPVFIVITQKQVTSSSNYPSNNIQVQPVPTDNIKMENDVWYHVAGVFDSSSETLKLYLNGKLLNTVSDSNLSSELITKNYNGSQHIYSKREFTIGRYPTNTSVAGFGHFNGDIDEVRVFNKALTTNQLQQIVYQEIKEENGNVKGAVIPKDVVDFSDSVSKGESIFWSNLQAYYPMTKILSTTTKDYSIYNRDVTLHNINTVQEQTAPMPYETLNNGAWTTENTWLHGDVWDIEDVANNKDWSIVDIKHNVNASHAVKNLGLFVANGNTLTINGDNQVQNSWYLGLNGVLDLQDDSQLIQTINSDLVTSSTGRVLRRQEGTGNAYWYNYWSSPVGAVGATNLSNNNAAVNNTNNTDFKLDLIKDNSGLNCLFTNGYTGNGTISTYWLYTFINGLTYWDWAQLGTSTPIKPGIGYTQKGTGISTDQQYIFEGKPNNGTILLDVVDKGGAGSEPTVTETTYLMGNPYPSALDVGKFIDDNEGVIDGVLQLWQQWSGTSHNLNEYNGGYAQLNKLGAIRAYQFVGITGANNGNQNGTKVPTKYLPVGQAFITEIVADGKVEFNNSQRVFIKEADANGSFNSGSIFLKNRNDKKASKEAVAKAETEDSNNNAVFKKMRLEMQSVSGPETHRELLLGFSDITSDAYDYGYDAENVDINNNDIHLNLDGKDMNIQAYGAVELDKVVPLNFKSSGDNSFEIKLSEIENFDDEEEIYLKDNLTGTYFDLTKNTAYRFSSFQGKFNNRFEIVFQSEQESLGVKELSQDQNFVYYLSGDRKLYAKKLSSSIKRLALVNMLGQSVLELENVSQSTLENGLDIPVLATGSYVAYFRSDDNQVFSKKLIIN</sequence>
<dbReference type="RefSeq" id="WP_344787708.1">
    <property type="nucleotide sequence ID" value="NZ_BAABCA010000003.1"/>
</dbReference>
<evidence type="ECO:0000313" key="6">
    <source>
        <dbReference type="EMBL" id="GAA4235266.1"/>
    </source>
</evidence>
<keyword evidence="1 4" id="KW-0732">Signal</keyword>
<protein>
    <recommendedName>
        <fullName evidence="5">LamG-like jellyroll fold domain-containing protein</fullName>
    </recommendedName>
</protein>
<proteinExistence type="predicted"/>
<keyword evidence="7" id="KW-1185">Reference proteome</keyword>
<feature type="region of interest" description="Disordered" evidence="3">
    <location>
        <begin position="340"/>
        <end position="377"/>
    </location>
</feature>
<dbReference type="SUPFAM" id="SSF49899">
    <property type="entry name" value="Concanavalin A-like lectins/glucanases"/>
    <property type="match status" value="1"/>
</dbReference>
<dbReference type="InterPro" id="IPR006558">
    <property type="entry name" value="LamG-like"/>
</dbReference>
<evidence type="ECO:0000256" key="2">
    <source>
        <dbReference type="ARBA" id="ARBA00023157"/>
    </source>
</evidence>
<dbReference type="Proteomes" id="UP001501496">
    <property type="component" value="Unassembled WGS sequence"/>
</dbReference>
<evidence type="ECO:0000259" key="5">
    <source>
        <dbReference type="SMART" id="SM00560"/>
    </source>
</evidence>
<dbReference type="Pfam" id="PF13385">
    <property type="entry name" value="Laminin_G_3"/>
    <property type="match status" value="1"/>
</dbReference>
<dbReference type="InterPro" id="IPR013320">
    <property type="entry name" value="ConA-like_dom_sf"/>
</dbReference>
<feature type="domain" description="LamG-like jellyroll fold" evidence="5">
    <location>
        <begin position="573"/>
        <end position="734"/>
    </location>
</feature>
<organism evidence="6 7">
    <name type="scientific">Postechiella marina</name>
    <dbReference type="NCBI Taxonomy" id="943941"/>
    <lineage>
        <taxon>Bacteria</taxon>
        <taxon>Pseudomonadati</taxon>
        <taxon>Bacteroidota</taxon>
        <taxon>Flavobacteriia</taxon>
        <taxon>Flavobacteriales</taxon>
        <taxon>Flavobacteriaceae</taxon>
        <taxon>Postechiella</taxon>
    </lineage>
</organism>
<comment type="caution">
    <text evidence="6">The sequence shown here is derived from an EMBL/GenBank/DDBJ whole genome shotgun (WGS) entry which is preliminary data.</text>
</comment>
<feature type="region of interest" description="Disordered" evidence="3">
    <location>
        <begin position="285"/>
        <end position="316"/>
    </location>
</feature>
<feature type="chain" id="PRO_5045592066" description="LamG-like jellyroll fold domain-containing protein" evidence="4">
    <location>
        <begin position="22"/>
        <end position="1446"/>
    </location>
</feature>
<gene>
    <name evidence="6" type="ORF">GCM10022291_16670</name>
</gene>
<dbReference type="EMBL" id="BAABCA010000003">
    <property type="protein sequence ID" value="GAA4235266.1"/>
    <property type="molecule type" value="Genomic_DNA"/>
</dbReference>
<name>A0ABP8C8L8_9FLAO</name>
<accession>A0ABP8C8L8</accession>
<reference evidence="7" key="1">
    <citation type="journal article" date="2019" name="Int. J. Syst. Evol. Microbiol.">
        <title>The Global Catalogue of Microorganisms (GCM) 10K type strain sequencing project: providing services to taxonomists for standard genome sequencing and annotation.</title>
        <authorList>
            <consortium name="The Broad Institute Genomics Platform"/>
            <consortium name="The Broad Institute Genome Sequencing Center for Infectious Disease"/>
            <person name="Wu L."/>
            <person name="Ma J."/>
        </authorList>
    </citation>
    <scope>NUCLEOTIDE SEQUENCE [LARGE SCALE GENOMIC DNA]</scope>
    <source>
        <strain evidence="7">JCM 17630</strain>
    </source>
</reference>
<keyword evidence="2" id="KW-1015">Disulfide bond</keyword>
<evidence type="ECO:0000256" key="3">
    <source>
        <dbReference type="SAM" id="MobiDB-lite"/>
    </source>
</evidence>
<dbReference type="Gene3D" id="2.60.120.200">
    <property type="match status" value="1"/>
</dbReference>
<evidence type="ECO:0000256" key="1">
    <source>
        <dbReference type="ARBA" id="ARBA00022729"/>
    </source>
</evidence>
<feature type="signal peptide" evidence="4">
    <location>
        <begin position="1"/>
        <end position="21"/>
    </location>
</feature>
<dbReference type="SMART" id="SM00560">
    <property type="entry name" value="LamGL"/>
    <property type="match status" value="1"/>
</dbReference>
<evidence type="ECO:0000313" key="7">
    <source>
        <dbReference type="Proteomes" id="UP001501496"/>
    </source>
</evidence>